<protein>
    <submittedName>
        <fullName evidence="1">Uncharacterized protein</fullName>
    </submittedName>
</protein>
<dbReference type="VEuPathDB" id="FungiDB:QG37_08213"/>
<evidence type="ECO:0000313" key="2">
    <source>
        <dbReference type="Proteomes" id="UP000037122"/>
    </source>
</evidence>
<accession>A0A0L0NN26</accession>
<proteinExistence type="predicted"/>
<comment type="caution">
    <text evidence="1">The sequence shown here is derived from an EMBL/GenBank/DDBJ whole genome shotgun (WGS) entry which is preliminary data.</text>
</comment>
<name>A0A0L0NN26_CANAR</name>
<gene>
    <name evidence="1" type="ORF">QG37_08213</name>
</gene>
<organism evidence="1 2">
    <name type="scientific">Candidozyma auris</name>
    <name type="common">Yeast</name>
    <name type="synonym">Candida auris</name>
    <dbReference type="NCBI Taxonomy" id="498019"/>
    <lineage>
        <taxon>Eukaryota</taxon>
        <taxon>Fungi</taxon>
        <taxon>Dikarya</taxon>
        <taxon>Ascomycota</taxon>
        <taxon>Saccharomycotina</taxon>
        <taxon>Pichiomycetes</taxon>
        <taxon>Metschnikowiaceae</taxon>
        <taxon>Candidozyma</taxon>
    </lineage>
</organism>
<dbReference type="Proteomes" id="UP000037122">
    <property type="component" value="Unassembled WGS sequence"/>
</dbReference>
<evidence type="ECO:0000313" key="1">
    <source>
        <dbReference type="EMBL" id="KND95517.1"/>
    </source>
</evidence>
<sequence>MCNTPRWRKELGVPSDFAATFPHPENIFYKQQQLNEDNVEGLLSKPFMLSKLSLLLLLLLLLPATESPLMVQRDIFLESGPLQKGLNLSLR</sequence>
<dbReference type="EMBL" id="LGST01000070">
    <property type="protein sequence ID" value="KND95517.1"/>
    <property type="molecule type" value="Genomic_DNA"/>
</dbReference>
<dbReference type="AlphaFoldDB" id="A0A0L0NN26"/>
<reference evidence="2" key="1">
    <citation type="journal article" date="2015" name="BMC Genomics">
        <title>Draft genome of a commonly misdiagnosed multidrug resistant pathogen Candida auris.</title>
        <authorList>
            <person name="Chatterjee S."/>
            <person name="Alampalli S.V."/>
            <person name="Nageshan R.K."/>
            <person name="Chettiar S.T."/>
            <person name="Joshi S."/>
            <person name="Tatu U.S."/>
        </authorList>
    </citation>
    <scope>NUCLEOTIDE SEQUENCE [LARGE SCALE GENOMIC DNA]</scope>
    <source>
        <strain evidence="2">6684</strain>
    </source>
</reference>